<sequence>MLTYIFLTLPVGLFVLFAANVKFLIAGFSADYYLSANMNGISPLLAATEMEKSLSSLLIH</sequence>
<dbReference type="Proteomes" id="UP000680045">
    <property type="component" value="Unassembled WGS sequence"/>
</dbReference>
<organism evidence="1 2">
    <name type="scientific">Peribacillus frigoritolerans</name>
    <dbReference type="NCBI Taxonomy" id="450367"/>
    <lineage>
        <taxon>Bacteria</taxon>
        <taxon>Bacillati</taxon>
        <taxon>Bacillota</taxon>
        <taxon>Bacilli</taxon>
        <taxon>Bacillales</taxon>
        <taxon>Bacillaceae</taxon>
        <taxon>Peribacillus</taxon>
    </lineage>
</organism>
<proteinExistence type="predicted"/>
<comment type="caution">
    <text evidence="1">The sequence shown here is derived from an EMBL/GenBank/DDBJ whole genome shotgun (WGS) entry which is preliminary data.</text>
</comment>
<reference evidence="1" key="1">
    <citation type="submission" date="2021-04" db="EMBL/GenBank/DDBJ databases">
        <title>Whole genome sequencing of Enterococci isolates from hospitalized patients.</title>
        <authorList>
            <person name="Ogoti B.M."/>
            <person name="Onyambu F.G."/>
        </authorList>
    </citation>
    <scope>NUCLEOTIDE SEQUENCE</scope>
    <source>
        <strain evidence="1">242</strain>
    </source>
</reference>
<gene>
    <name evidence="1" type="ORF">KEH51_10075</name>
</gene>
<dbReference type="AlphaFoldDB" id="A0A941FNB9"/>
<evidence type="ECO:0000313" key="2">
    <source>
        <dbReference type="Proteomes" id="UP000680045"/>
    </source>
</evidence>
<accession>A0A941FNB9</accession>
<evidence type="ECO:0000313" key="1">
    <source>
        <dbReference type="EMBL" id="MBR8644680.1"/>
    </source>
</evidence>
<dbReference type="EMBL" id="JAGTPW010000014">
    <property type="protein sequence ID" value="MBR8644680.1"/>
    <property type="molecule type" value="Genomic_DNA"/>
</dbReference>
<name>A0A941FNB9_9BACI</name>
<protein>
    <submittedName>
        <fullName evidence="1">Uncharacterized protein</fullName>
    </submittedName>
</protein>